<comment type="caution">
    <text evidence="3">The sequence shown here is derived from an EMBL/GenBank/DDBJ whole genome shotgun (WGS) entry which is preliminary data.</text>
</comment>
<evidence type="ECO:0000313" key="3">
    <source>
        <dbReference type="EMBL" id="MXQ13546.1"/>
    </source>
</evidence>
<proteinExistence type="predicted"/>
<feature type="compositionally biased region" description="Polar residues" evidence="1">
    <location>
        <begin position="1"/>
        <end position="13"/>
    </location>
</feature>
<reference evidence="3 4" key="2">
    <citation type="submission" date="2020-01" db="EMBL/GenBank/DDBJ databases">
        <title>Microvirga sp. nov., an arsenate reduction bacterium isolated from Tibet hotspring sediments.</title>
        <authorList>
            <person name="Xian W.-D."/>
            <person name="Li W.-J."/>
        </authorList>
    </citation>
    <scope>NUCLEOTIDE SEQUENCE [LARGE SCALE GENOMIC DNA]</scope>
    <source>
        <strain evidence="3 4">KCTC 23863</strain>
    </source>
</reference>
<dbReference type="Proteomes" id="UP000436483">
    <property type="component" value="Unassembled WGS sequence"/>
</dbReference>
<dbReference type="InterPro" id="IPR041657">
    <property type="entry name" value="HTH_17"/>
</dbReference>
<evidence type="ECO:0000259" key="2">
    <source>
        <dbReference type="Pfam" id="PF12728"/>
    </source>
</evidence>
<dbReference type="Pfam" id="PF12728">
    <property type="entry name" value="HTH_17"/>
    <property type="match status" value="1"/>
</dbReference>
<sequence>MSNNLSACSSRSPHLTDRSGVLSTKKISKPSIETQVVLRGDGLQRLLTTEDVAAILGIAPATAIWWRSQRQGPQWMRLGRGKRAPIRYRPDAINAYIAQMECAEH</sequence>
<dbReference type="OrthoDB" id="9806994at2"/>
<evidence type="ECO:0000256" key="1">
    <source>
        <dbReference type="SAM" id="MobiDB-lite"/>
    </source>
</evidence>
<accession>A0A7X3MUS9</accession>
<feature type="region of interest" description="Disordered" evidence="1">
    <location>
        <begin position="1"/>
        <end position="22"/>
    </location>
</feature>
<name>A0A7X3MUS9_9HYPH</name>
<protein>
    <submittedName>
        <fullName evidence="3">Helix-turn-helix domain-containing protein</fullName>
    </submittedName>
</protein>
<organism evidence="3 4">
    <name type="scientific">Microvirga makkahensis</name>
    <dbReference type="NCBI Taxonomy" id="1128670"/>
    <lineage>
        <taxon>Bacteria</taxon>
        <taxon>Pseudomonadati</taxon>
        <taxon>Pseudomonadota</taxon>
        <taxon>Alphaproteobacteria</taxon>
        <taxon>Hyphomicrobiales</taxon>
        <taxon>Methylobacteriaceae</taxon>
        <taxon>Microvirga</taxon>
    </lineage>
</organism>
<dbReference type="AlphaFoldDB" id="A0A7X3MUS9"/>
<reference evidence="3 4" key="1">
    <citation type="submission" date="2019-12" db="EMBL/GenBank/DDBJ databases">
        <authorList>
            <person name="Yuan C.-G."/>
        </authorList>
    </citation>
    <scope>NUCLEOTIDE SEQUENCE [LARGE SCALE GENOMIC DNA]</scope>
    <source>
        <strain evidence="3 4">KCTC 23863</strain>
    </source>
</reference>
<dbReference type="EMBL" id="WURB01000017">
    <property type="protein sequence ID" value="MXQ13546.1"/>
    <property type="molecule type" value="Genomic_DNA"/>
</dbReference>
<evidence type="ECO:0000313" key="4">
    <source>
        <dbReference type="Proteomes" id="UP000436483"/>
    </source>
</evidence>
<gene>
    <name evidence="3" type="ORF">GR328_19190</name>
</gene>
<feature type="domain" description="Helix-turn-helix" evidence="2">
    <location>
        <begin position="46"/>
        <end position="99"/>
    </location>
</feature>
<keyword evidence="4" id="KW-1185">Reference proteome</keyword>